<evidence type="ECO:0000256" key="2">
    <source>
        <dbReference type="ARBA" id="ARBA00023029"/>
    </source>
</evidence>
<dbReference type="AlphaFoldDB" id="A0A090WPB2"/>
<protein>
    <submittedName>
        <fullName evidence="3">DNA gyrase subunit A</fullName>
        <ecNumber evidence="3">5.99.1.3</ecNumber>
    </submittedName>
</protein>
<reference evidence="3" key="1">
    <citation type="journal article" date="2014" name="Genome Announc.">
        <title>Draft Genome Sequences of Marine Flavobacterium Algibacter lectus Strains SS8 and NR4.</title>
        <authorList>
            <person name="Takatani N."/>
            <person name="Nakanishi M."/>
            <person name="Meirelles P."/>
            <person name="Mino S."/>
            <person name="Suda W."/>
            <person name="Oshima K."/>
            <person name="Hattori M."/>
            <person name="Ohkuma M."/>
            <person name="Hosokawa M."/>
            <person name="Miyashita K."/>
            <person name="Thompson F.L."/>
            <person name="Niwa A."/>
            <person name="Sawabe T."/>
            <person name="Sawabe T."/>
        </authorList>
    </citation>
    <scope>NUCLEOTIDE SEQUENCE [LARGE SCALE GENOMIC DNA]</scope>
    <source>
        <strain evidence="3">JCM 19274</strain>
    </source>
</reference>
<keyword evidence="2" id="KW-0799">Topoisomerase</keyword>
<accession>A0A090WPB2</accession>
<proteinExistence type="predicted"/>
<dbReference type="SUPFAM" id="SSF56719">
    <property type="entry name" value="Type II DNA topoisomerase"/>
    <property type="match status" value="1"/>
</dbReference>
<dbReference type="Gene3D" id="3.30.1360.40">
    <property type="match status" value="1"/>
</dbReference>
<gene>
    <name evidence="3" type="ORF">JCM19274_4962</name>
</gene>
<dbReference type="GO" id="GO:0005524">
    <property type="term" value="F:ATP binding"/>
    <property type="evidence" value="ECO:0007669"/>
    <property type="project" value="InterPro"/>
</dbReference>
<keyword evidence="3" id="KW-0413">Isomerase</keyword>
<evidence type="ECO:0000313" key="3">
    <source>
        <dbReference type="EMBL" id="GAL77249.1"/>
    </source>
</evidence>
<dbReference type="EC" id="5.99.1.3" evidence="3"/>
<evidence type="ECO:0000313" key="4">
    <source>
        <dbReference type="Proteomes" id="UP000029643"/>
    </source>
</evidence>
<evidence type="ECO:0000256" key="1">
    <source>
        <dbReference type="ARBA" id="ARBA00000185"/>
    </source>
</evidence>
<dbReference type="EMBL" id="BBNU01000001">
    <property type="protein sequence ID" value="GAL77249.1"/>
    <property type="molecule type" value="Genomic_DNA"/>
</dbReference>
<dbReference type="Proteomes" id="UP000029643">
    <property type="component" value="Unassembled WGS sequence"/>
</dbReference>
<sequence>MRAKTNIEEVNGRECIIVDEIPYQVNKADMIKKNCRFS</sequence>
<comment type="caution">
    <text evidence="3">The sequence shown here is derived from an EMBL/GenBank/DDBJ whole genome shotgun (WGS) entry which is preliminary data.</text>
</comment>
<dbReference type="GO" id="GO:0003918">
    <property type="term" value="F:DNA topoisomerase type II (double strand cut, ATP-hydrolyzing) activity"/>
    <property type="evidence" value="ECO:0007669"/>
    <property type="project" value="UniProtKB-EC"/>
</dbReference>
<organism evidence="3 4">
    <name type="scientific">Algibacter lectus</name>
    <dbReference type="NCBI Taxonomy" id="221126"/>
    <lineage>
        <taxon>Bacteria</taxon>
        <taxon>Pseudomonadati</taxon>
        <taxon>Bacteroidota</taxon>
        <taxon>Flavobacteriia</taxon>
        <taxon>Flavobacteriales</taxon>
        <taxon>Flavobacteriaceae</taxon>
        <taxon>Algibacter</taxon>
    </lineage>
</organism>
<dbReference type="InterPro" id="IPR013760">
    <property type="entry name" value="Topo_IIA-like_dom_sf"/>
</dbReference>
<comment type="catalytic activity">
    <reaction evidence="1">
        <text>ATP-dependent breakage, passage and rejoining of double-stranded DNA.</text>
        <dbReference type="EC" id="5.6.2.2"/>
    </reaction>
</comment>
<name>A0A090WPB2_9FLAO</name>